<proteinExistence type="predicted"/>
<accession>A0ABQ3ZL94</accession>
<evidence type="ECO:0000313" key="1">
    <source>
        <dbReference type="EMBL" id="GIE19268.1"/>
    </source>
</evidence>
<evidence type="ECO:0000313" key="2">
    <source>
        <dbReference type="Proteomes" id="UP000603200"/>
    </source>
</evidence>
<comment type="caution">
    <text evidence="1">The sequence shown here is derived from an EMBL/GenBank/DDBJ whole genome shotgun (WGS) entry which is preliminary data.</text>
</comment>
<protein>
    <submittedName>
        <fullName evidence="1">Uncharacterized protein</fullName>
    </submittedName>
</protein>
<gene>
    <name evidence="1" type="ORF">Ahu01nite_023700</name>
</gene>
<reference evidence="1 2" key="1">
    <citation type="submission" date="2021-01" db="EMBL/GenBank/DDBJ databases">
        <title>Whole genome shotgun sequence of Actinoplanes humidus NBRC 14915.</title>
        <authorList>
            <person name="Komaki H."/>
            <person name="Tamura T."/>
        </authorList>
    </citation>
    <scope>NUCLEOTIDE SEQUENCE [LARGE SCALE GENOMIC DNA]</scope>
    <source>
        <strain evidence="1 2">NBRC 14915</strain>
    </source>
</reference>
<dbReference type="Proteomes" id="UP000603200">
    <property type="component" value="Unassembled WGS sequence"/>
</dbReference>
<sequence>MGLVVGGSVDAMRKSNAKKLQIKPNTTFWLTDPAHLPQLTPGDDTS</sequence>
<dbReference type="RefSeq" id="WP_203836509.1">
    <property type="nucleotide sequence ID" value="NZ_BAAATV010000005.1"/>
</dbReference>
<dbReference type="EMBL" id="BOMN01000028">
    <property type="protein sequence ID" value="GIE19268.1"/>
    <property type="molecule type" value="Genomic_DNA"/>
</dbReference>
<keyword evidence="2" id="KW-1185">Reference proteome</keyword>
<name>A0ABQ3ZL94_9ACTN</name>
<organism evidence="1 2">
    <name type="scientific">Winogradskya humida</name>
    <dbReference type="NCBI Taxonomy" id="113566"/>
    <lineage>
        <taxon>Bacteria</taxon>
        <taxon>Bacillati</taxon>
        <taxon>Actinomycetota</taxon>
        <taxon>Actinomycetes</taxon>
        <taxon>Micromonosporales</taxon>
        <taxon>Micromonosporaceae</taxon>
        <taxon>Winogradskya</taxon>
    </lineage>
</organism>